<keyword evidence="2" id="KW-1185">Reference proteome</keyword>
<name>A0A2M8WKQ6_9RHOB</name>
<dbReference type="EMBL" id="PGTY01000001">
    <property type="protein sequence ID" value="PJI91497.1"/>
    <property type="molecule type" value="Genomic_DNA"/>
</dbReference>
<dbReference type="RefSeq" id="WP_100366415.1">
    <property type="nucleotide sequence ID" value="NZ_PGTY01000001.1"/>
</dbReference>
<evidence type="ECO:0008006" key="3">
    <source>
        <dbReference type="Google" id="ProtNLM"/>
    </source>
</evidence>
<evidence type="ECO:0000313" key="1">
    <source>
        <dbReference type="EMBL" id="PJI91497.1"/>
    </source>
</evidence>
<dbReference type="OrthoDB" id="7867799at2"/>
<sequence>MAFYTDTIDFTARPAFSNAIRGFFTRIIAAQNRSIDVERMQDLSDAELAQMGLTRDGIVRHVYRDIYYV</sequence>
<comment type="caution">
    <text evidence="1">The sequence shown here is derived from an EMBL/GenBank/DDBJ whole genome shotgun (WGS) entry which is preliminary data.</text>
</comment>
<proteinExistence type="predicted"/>
<dbReference type="AlphaFoldDB" id="A0A2M8WKQ6"/>
<accession>A0A2M8WKQ6</accession>
<protein>
    <recommendedName>
        <fullName evidence="3">DUF1127 domain-containing protein</fullName>
    </recommendedName>
</protein>
<evidence type="ECO:0000313" key="2">
    <source>
        <dbReference type="Proteomes" id="UP000228531"/>
    </source>
</evidence>
<organism evidence="1 2">
    <name type="scientific">Yoonia maricola</name>
    <dbReference type="NCBI Taxonomy" id="420999"/>
    <lineage>
        <taxon>Bacteria</taxon>
        <taxon>Pseudomonadati</taxon>
        <taxon>Pseudomonadota</taxon>
        <taxon>Alphaproteobacteria</taxon>
        <taxon>Rhodobacterales</taxon>
        <taxon>Paracoccaceae</taxon>
        <taxon>Yoonia</taxon>
    </lineage>
</organism>
<dbReference type="Proteomes" id="UP000228531">
    <property type="component" value="Unassembled WGS sequence"/>
</dbReference>
<gene>
    <name evidence="1" type="ORF">BC777_0325</name>
</gene>
<reference evidence="1 2" key="1">
    <citation type="submission" date="2017-11" db="EMBL/GenBank/DDBJ databases">
        <title>Genomic Encyclopedia of Archaeal and Bacterial Type Strains, Phase II (KMG-II): From Individual Species to Whole Genera.</title>
        <authorList>
            <person name="Goeker M."/>
        </authorList>
    </citation>
    <scope>NUCLEOTIDE SEQUENCE [LARGE SCALE GENOMIC DNA]</scope>
    <source>
        <strain evidence="1 2">DSM 29128</strain>
    </source>
</reference>